<dbReference type="RefSeq" id="WP_084334967.1">
    <property type="nucleotide sequence ID" value="NZ_FNFD01000002.1"/>
</dbReference>
<keyword evidence="5" id="KW-0288">FMN</keyword>
<evidence type="ECO:0000259" key="8">
    <source>
        <dbReference type="Pfam" id="PF01180"/>
    </source>
</evidence>
<name>A0A1G8VJ99_9PSED</name>
<dbReference type="PANTHER" id="PTHR48109:SF4">
    <property type="entry name" value="DIHYDROOROTATE DEHYDROGENASE (QUINONE), MITOCHONDRIAL"/>
    <property type="match status" value="1"/>
</dbReference>
<dbReference type="GO" id="GO:0044205">
    <property type="term" value="P:'de novo' UMP biosynthetic process"/>
    <property type="evidence" value="ECO:0007669"/>
    <property type="project" value="UniProtKB-UniPathway"/>
</dbReference>
<keyword evidence="10" id="KW-1185">Reference proteome</keyword>
<keyword evidence="6" id="KW-0665">Pyrimidine biosynthesis</keyword>
<dbReference type="Pfam" id="PF01180">
    <property type="entry name" value="DHO_dh"/>
    <property type="match status" value="1"/>
</dbReference>
<dbReference type="GO" id="GO:0005737">
    <property type="term" value="C:cytoplasm"/>
    <property type="evidence" value="ECO:0007669"/>
    <property type="project" value="InterPro"/>
</dbReference>
<protein>
    <submittedName>
        <fullName evidence="9">Dihydroorotate dehydrogenase</fullName>
    </submittedName>
</protein>
<evidence type="ECO:0000256" key="5">
    <source>
        <dbReference type="ARBA" id="ARBA00022643"/>
    </source>
</evidence>
<evidence type="ECO:0000256" key="3">
    <source>
        <dbReference type="ARBA" id="ARBA00004725"/>
    </source>
</evidence>
<dbReference type="InterPro" id="IPR005720">
    <property type="entry name" value="Dihydroorotate_DH_cat"/>
</dbReference>
<dbReference type="Gene3D" id="3.20.20.70">
    <property type="entry name" value="Aldolase class I"/>
    <property type="match status" value="2"/>
</dbReference>
<dbReference type="PANTHER" id="PTHR48109">
    <property type="entry name" value="DIHYDROOROTATE DEHYDROGENASE (QUINONE), MITOCHONDRIAL-RELATED"/>
    <property type="match status" value="1"/>
</dbReference>
<dbReference type="InterPro" id="IPR050074">
    <property type="entry name" value="DHO_dehydrogenase"/>
</dbReference>
<dbReference type="InterPro" id="IPR013785">
    <property type="entry name" value="Aldolase_TIM"/>
</dbReference>
<evidence type="ECO:0000313" key="9">
    <source>
        <dbReference type="EMBL" id="SDJ65395.1"/>
    </source>
</evidence>
<dbReference type="UniPathway" id="UPA00070"/>
<evidence type="ECO:0000256" key="6">
    <source>
        <dbReference type="ARBA" id="ARBA00022975"/>
    </source>
</evidence>
<sequence length="285" mass="30609">MAEVQQSDVSLRHLRERLRLSLACAAARLAIEDAPSRPVEAMGLRFDTPLGIAAGFDRHGRLGRRAGSLGFGFIEVGSLHPAELSGLLRSTGTAQLGINLGLTPGIPEAVFHEALAQLWPQADYLMLNLIHPACAPLLEPGARSHLTRLLASLRERQHRLDRLGGRQVPLAAKLRCLPGDLPLDLAALLRDLGFDALLAAHDPGPPATPQRYRHWQDPAVQAQACTQIERLRSLCGPRMALLSVGGIQTAAHLNDRLDAGAELVQVYGALKEQGPGVAGRMLSRG</sequence>
<proteinExistence type="predicted"/>
<feature type="domain" description="Dihydroorotate dehydrogenase catalytic" evidence="8">
    <location>
        <begin position="218"/>
        <end position="280"/>
    </location>
</feature>
<evidence type="ECO:0000256" key="7">
    <source>
        <dbReference type="ARBA" id="ARBA00023002"/>
    </source>
</evidence>
<dbReference type="SUPFAM" id="SSF51395">
    <property type="entry name" value="FMN-linked oxidoreductases"/>
    <property type="match status" value="1"/>
</dbReference>
<organism evidence="9 10">
    <name type="scientific">Pseudomonas indica</name>
    <dbReference type="NCBI Taxonomy" id="137658"/>
    <lineage>
        <taxon>Bacteria</taxon>
        <taxon>Pseudomonadati</taxon>
        <taxon>Pseudomonadota</taxon>
        <taxon>Gammaproteobacteria</taxon>
        <taxon>Pseudomonadales</taxon>
        <taxon>Pseudomonadaceae</taxon>
        <taxon>Pseudomonas</taxon>
    </lineage>
</organism>
<dbReference type="AlphaFoldDB" id="A0A1G8VJ99"/>
<comment type="pathway">
    <text evidence="3">Pyrimidine metabolism; UMP biosynthesis via de novo pathway.</text>
</comment>
<evidence type="ECO:0000256" key="2">
    <source>
        <dbReference type="ARBA" id="ARBA00003125"/>
    </source>
</evidence>
<dbReference type="STRING" id="137658.SAMN05216186_102230"/>
<dbReference type="GO" id="GO:0006207">
    <property type="term" value="P:'de novo' pyrimidine nucleobase biosynthetic process"/>
    <property type="evidence" value="ECO:0007669"/>
    <property type="project" value="TreeGrafter"/>
</dbReference>
<accession>A0A1G8VJ99</accession>
<evidence type="ECO:0000313" key="10">
    <source>
        <dbReference type="Proteomes" id="UP000198706"/>
    </source>
</evidence>
<keyword evidence="4" id="KW-0285">Flavoprotein</keyword>
<dbReference type="InterPro" id="IPR012135">
    <property type="entry name" value="Dihydroorotate_DH_1_2"/>
</dbReference>
<dbReference type="PIRSF" id="PIRSF000164">
    <property type="entry name" value="DHO_oxidase"/>
    <property type="match status" value="1"/>
</dbReference>
<evidence type="ECO:0000256" key="4">
    <source>
        <dbReference type="ARBA" id="ARBA00022630"/>
    </source>
</evidence>
<comment type="cofactor">
    <cofactor evidence="1">
        <name>FMN</name>
        <dbReference type="ChEBI" id="CHEBI:58210"/>
    </cofactor>
</comment>
<dbReference type="EMBL" id="FNFD01000002">
    <property type="protein sequence ID" value="SDJ65395.1"/>
    <property type="molecule type" value="Genomic_DNA"/>
</dbReference>
<keyword evidence="7" id="KW-0560">Oxidoreductase</keyword>
<reference evidence="9 10" key="1">
    <citation type="submission" date="2016-10" db="EMBL/GenBank/DDBJ databases">
        <authorList>
            <person name="de Groot N.N."/>
        </authorList>
    </citation>
    <scope>NUCLEOTIDE SEQUENCE [LARGE SCALE GENOMIC DNA]</scope>
    <source>
        <strain evidence="9 10">JCM 21544</strain>
    </source>
</reference>
<dbReference type="Proteomes" id="UP000198706">
    <property type="component" value="Unassembled WGS sequence"/>
</dbReference>
<dbReference type="GO" id="GO:0004152">
    <property type="term" value="F:dihydroorotate dehydrogenase activity"/>
    <property type="evidence" value="ECO:0007669"/>
    <property type="project" value="InterPro"/>
</dbReference>
<evidence type="ECO:0000256" key="1">
    <source>
        <dbReference type="ARBA" id="ARBA00001917"/>
    </source>
</evidence>
<comment type="function">
    <text evidence="2">Catalyzes the conversion of dihydroorotate to orotate with quinone as electron acceptor.</text>
</comment>
<gene>
    <name evidence="9" type="ORF">SAMN05216186_102230</name>
</gene>